<dbReference type="AlphaFoldDB" id="A0A0W0VZ82"/>
<dbReference type="EMBL" id="LNYI01000004">
    <property type="protein sequence ID" value="KTD25420.1"/>
    <property type="molecule type" value="Genomic_DNA"/>
</dbReference>
<dbReference type="PATRIC" id="fig|45067.4.peg.171"/>
<protein>
    <submittedName>
        <fullName evidence="2">Uncharacterized protein</fullName>
    </submittedName>
</protein>
<dbReference type="Proteomes" id="UP000054869">
    <property type="component" value="Unassembled WGS sequence"/>
</dbReference>
<dbReference type="RefSeq" id="WP_028374349.1">
    <property type="nucleotide sequence ID" value="NZ_CAAAJD010000007.1"/>
</dbReference>
<accession>A0A0W0VZ82</accession>
<proteinExistence type="predicted"/>
<comment type="caution">
    <text evidence="2">The sequence shown here is derived from an EMBL/GenBank/DDBJ whole genome shotgun (WGS) entry which is preliminary data.</text>
</comment>
<gene>
    <name evidence="2" type="ORF">Llan_0166</name>
</gene>
<dbReference type="OrthoDB" id="9917410at2"/>
<evidence type="ECO:0000256" key="1">
    <source>
        <dbReference type="SAM" id="Coils"/>
    </source>
</evidence>
<evidence type="ECO:0000313" key="3">
    <source>
        <dbReference type="Proteomes" id="UP000054869"/>
    </source>
</evidence>
<organism evidence="2 3">
    <name type="scientific">Legionella lansingensis</name>
    <dbReference type="NCBI Taxonomy" id="45067"/>
    <lineage>
        <taxon>Bacteria</taxon>
        <taxon>Pseudomonadati</taxon>
        <taxon>Pseudomonadota</taxon>
        <taxon>Gammaproteobacteria</taxon>
        <taxon>Legionellales</taxon>
        <taxon>Legionellaceae</taxon>
        <taxon>Legionella</taxon>
    </lineage>
</organism>
<keyword evidence="1" id="KW-0175">Coiled coil</keyword>
<name>A0A0W0VZ82_9GAMM</name>
<reference evidence="2 3" key="1">
    <citation type="submission" date="2015-11" db="EMBL/GenBank/DDBJ databases">
        <title>Genomic analysis of 38 Legionella species identifies large and diverse effector repertoires.</title>
        <authorList>
            <person name="Burstein D."/>
            <person name="Amaro F."/>
            <person name="Zusman T."/>
            <person name="Lifshitz Z."/>
            <person name="Cohen O."/>
            <person name="Gilbert J.A."/>
            <person name="Pupko T."/>
            <person name="Shuman H.A."/>
            <person name="Segal G."/>
        </authorList>
    </citation>
    <scope>NUCLEOTIDE SEQUENCE [LARGE SCALE GENOMIC DNA]</scope>
    <source>
        <strain evidence="2 3">ATCC 49751</strain>
    </source>
</reference>
<evidence type="ECO:0000313" key="2">
    <source>
        <dbReference type="EMBL" id="KTD25420.1"/>
    </source>
</evidence>
<sequence>MIFTTAPFNQIIGINEDAKWKDIVTAYDKKMDELVAKMSTYDTKGVSPNEDPQIQKWTSNMIQLTNEIKKILTNRIDRAVGILNGKIDSLEKEIKNTSDELFVNSKSNKKEKLGEFKKKLETIKTNLNSEDEAKQIDYARACQEIQAAALNARSGVDDHTGSFYKFINWALKTIGISSIKIRTNTETQIDKAEETIYDTITPSSIGILK</sequence>
<feature type="coiled-coil region" evidence="1">
    <location>
        <begin position="54"/>
        <end position="100"/>
    </location>
</feature>
<keyword evidence="3" id="KW-1185">Reference proteome</keyword>